<dbReference type="Proteomes" id="UP000033497">
    <property type="component" value="Unassembled WGS sequence"/>
</dbReference>
<gene>
    <name evidence="4" type="ORF">MB09_00390</name>
</gene>
<dbReference type="PANTHER" id="PTHR40980:SF5">
    <property type="entry name" value="TONB-DEPENDENT RECEPTOR"/>
    <property type="match status" value="1"/>
</dbReference>
<reference evidence="4 5" key="1">
    <citation type="submission" date="2014-10" db="EMBL/GenBank/DDBJ databases">
        <title>Genome sequencing of Vitellibacter vladivostokensis KMM 3516.</title>
        <authorList>
            <person name="Thevarajoo S."/>
            <person name="Selvaratnam C."/>
            <person name="Goh K.M."/>
            <person name="Chong C.S."/>
        </authorList>
    </citation>
    <scope>NUCLEOTIDE SEQUENCE [LARGE SCALE GENOMIC DNA]</scope>
    <source>
        <strain evidence="4 5">KMM 3516</strain>
    </source>
</reference>
<organism evidence="4 5">
    <name type="scientific">Aequorivita vladivostokensis</name>
    <dbReference type="NCBI Taxonomy" id="171194"/>
    <lineage>
        <taxon>Bacteria</taxon>
        <taxon>Pseudomonadati</taxon>
        <taxon>Bacteroidota</taxon>
        <taxon>Flavobacteriia</taxon>
        <taxon>Flavobacteriales</taxon>
        <taxon>Flavobacteriaceae</taxon>
        <taxon>Aequorivita</taxon>
    </lineage>
</organism>
<dbReference type="InterPro" id="IPR039426">
    <property type="entry name" value="TonB-dep_rcpt-like"/>
</dbReference>
<name>A0ABR5DLN3_9FLAO</name>
<dbReference type="InterPro" id="IPR008969">
    <property type="entry name" value="CarboxyPept-like_regulatory"/>
</dbReference>
<keyword evidence="1" id="KW-0812">Transmembrane</keyword>
<sequence>MKNIFPLLIAMFLFQISFSQTGVVTGVINDGEYNDVLSFANVIVKGSQTGTTSDFDGKYNLKLDAGTYTLVFSFVGYQTKEITEVKINPGQTTTVDVTLNASAGQLDEVVVTTTARKNTEASVLSIQKNSVTLMDGLSLESIKKTGASDVASAVQNVPGVSVQGGKYVYVRGLGDRYTKSILNGMEVPGLDPDRNTLQLDIFPSQILENVLITKSATADQPADFTGGVINIVTKDIPSRAEYSISLGVGYNADFHFKNNYLTGDKSGTDFLGFDDGLRDNPIPQSQQVPLPQQDGELVRDLTQRFNPQMAAEREQSFMNYNFAITAGDQFDVGENKLGYLASVSYRNETKYYDEYINGQLYRKDESDRSNFELLADRTQTGELGNNTVLISALGGLTFKTEKSKYQFNVLHIQNGESEAGIFRLDNFIVSSNTIKKDNLTYVQRSITNGLLKGTHTLGSNNDWNLEWNLSPSLAKVDDKDFRTTPFRVSINPNTGEEVFTIEPSESGDASRFFRSLEELNLAGKIGLEKEHNLFGFEAKAKIGGAFTQKERDFEVIKYSLPLLNFSTATFGGDPNQLLIPENIYDPNTNSGTYVRQDSNDSDSYNSKIQIAAGYIAEEFKVTNWMNAALGVRFEKFDLIYTGERQDGTRLEDAKILEKSDFFPSANLIFDLNEDENKKIRTSYSRTTARPSFKEASLAEIFDPISSTTFIGNINLQPTYVNNFDIRYEQYGEAGDFFAISGFYKSFTDPIELSFIRRAYGQYTPLNLGDAKVFGGELEIRKNLGFISGLQNIDFNLNFSLIESQQQYSEDERTGRLDNLRTGETLDDNRQLQGQSPYLINLGFNYKDVETGLQGGLFYNTQGKTLQIVGAGDVADVYTMPFHNVKLNISKSFGSNKNSTISLKFDNLLNDDIESVYQSFGAEDQLFSKWSPGQEISLGYSLKF</sequence>
<dbReference type="Pfam" id="PF13715">
    <property type="entry name" value="CarbopepD_reg_2"/>
    <property type="match status" value="1"/>
</dbReference>
<dbReference type="EMBL" id="JSVU01000001">
    <property type="protein sequence ID" value="KJJ39680.1"/>
    <property type="molecule type" value="Genomic_DNA"/>
</dbReference>
<evidence type="ECO:0000313" key="5">
    <source>
        <dbReference type="Proteomes" id="UP000033497"/>
    </source>
</evidence>
<keyword evidence="5" id="KW-1185">Reference proteome</keyword>
<dbReference type="SUPFAM" id="SSF49464">
    <property type="entry name" value="Carboxypeptidase regulatory domain-like"/>
    <property type="match status" value="1"/>
</dbReference>
<evidence type="ECO:0000313" key="4">
    <source>
        <dbReference type="EMBL" id="KJJ39680.1"/>
    </source>
</evidence>
<evidence type="ECO:0000259" key="3">
    <source>
        <dbReference type="Pfam" id="PF07715"/>
    </source>
</evidence>
<keyword evidence="1" id="KW-0998">Cell outer membrane</keyword>
<proteinExistence type="inferred from homology"/>
<dbReference type="InterPro" id="IPR037066">
    <property type="entry name" value="Plug_dom_sf"/>
</dbReference>
<evidence type="ECO:0000256" key="1">
    <source>
        <dbReference type="PROSITE-ProRule" id="PRU01360"/>
    </source>
</evidence>
<keyword evidence="1" id="KW-1134">Transmembrane beta strand</keyword>
<dbReference type="Gene3D" id="2.60.40.1120">
    <property type="entry name" value="Carboxypeptidase-like, regulatory domain"/>
    <property type="match status" value="1"/>
</dbReference>
<comment type="similarity">
    <text evidence="1">Belongs to the TonB-dependent receptor family.</text>
</comment>
<comment type="subcellular location">
    <subcellularLocation>
        <location evidence="1">Cell outer membrane</location>
        <topology evidence="1">Multi-pass membrane protein</topology>
    </subcellularLocation>
</comment>
<dbReference type="InterPro" id="IPR012910">
    <property type="entry name" value="Plug_dom"/>
</dbReference>
<dbReference type="RefSeq" id="WP_045078895.1">
    <property type="nucleotide sequence ID" value="NZ_JSVU01000001.1"/>
</dbReference>
<dbReference type="Gene3D" id="2.170.130.10">
    <property type="entry name" value="TonB-dependent receptor, plug domain"/>
    <property type="match status" value="1"/>
</dbReference>
<dbReference type="PROSITE" id="PS52016">
    <property type="entry name" value="TONB_DEPENDENT_REC_3"/>
    <property type="match status" value="1"/>
</dbReference>
<accession>A0ABR5DLN3</accession>
<keyword evidence="1" id="KW-0472">Membrane</keyword>
<keyword evidence="2" id="KW-0732">Signal</keyword>
<comment type="caution">
    <text evidence="4">The sequence shown here is derived from an EMBL/GenBank/DDBJ whole genome shotgun (WGS) entry which is preliminary data.</text>
</comment>
<evidence type="ECO:0000256" key="2">
    <source>
        <dbReference type="SAM" id="SignalP"/>
    </source>
</evidence>
<protein>
    <submittedName>
        <fullName evidence="4">TonB-dependent receptor</fullName>
    </submittedName>
</protein>
<keyword evidence="4" id="KW-0675">Receptor</keyword>
<dbReference type="PANTHER" id="PTHR40980">
    <property type="entry name" value="PLUG DOMAIN-CONTAINING PROTEIN"/>
    <property type="match status" value="1"/>
</dbReference>
<feature type="domain" description="TonB-dependent receptor plug" evidence="3">
    <location>
        <begin position="137"/>
        <end position="228"/>
    </location>
</feature>
<dbReference type="Pfam" id="PF07715">
    <property type="entry name" value="Plug"/>
    <property type="match status" value="1"/>
</dbReference>
<feature type="chain" id="PRO_5046112851" evidence="2">
    <location>
        <begin position="22"/>
        <end position="943"/>
    </location>
</feature>
<feature type="signal peptide" evidence="2">
    <location>
        <begin position="1"/>
        <end position="21"/>
    </location>
</feature>
<dbReference type="SUPFAM" id="SSF56935">
    <property type="entry name" value="Porins"/>
    <property type="match status" value="1"/>
</dbReference>
<keyword evidence="1" id="KW-0813">Transport</keyword>